<proteinExistence type="predicted"/>
<evidence type="ECO:0000259" key="1">
    <source>
        <dbReference type="Pfam" id="PF17844"/>
    </source>
</evidence>
<accession>F8E134</accession>
<dbReference type="STRING" id="662755.CRES_0120"/>
<reference evidence="2 3" key="1">
    <citation type="journal article" date="2012" name="BMC Genomics">
        <title>Complete genome sequence, lifestyle, and multi-drug resistance of the human pathogen Corynebacterium resistens DSM 45100 isolated from blood samples of a leukemia patient.</title>
        <authorList>
            <person name="Schroder J."/>
            <person name="Maus I."/>
            <person name="Meyer K."/>
            <person name="Wordemann S."/>
            <person name="Blom J."/>
            <person name="Jaenicke S."/>
            <person name="Schneider J."/>
            <person name="Trost E."/>
            <person name="Tauch A."/>
        </authorList>
    </citation>
    <scope>NUCLEOTIDE SEQUENCE [LARGE SCALE GENOMIC DNA]</scope>
    <source>
        <strain evidence="3">DSM 45100 / JCM 12819 / CCUG 50093 / GTC 2026 / SICGH 158</strain>
    </source>
</reference>
<dbReference type="EMBL" id="CP002857">
    <property type="protein sequence ID" value="AEI08483.1"/>
    <property type="molecule type" value="Genomic_DNA"/>
</dbReference>
<dbReference type="KEGG" id="crd:CRES_0120"/>
<dbReference type="OrthoDB" id="8481083at2"/>
<dbReference type="RefSeq" id="WP_013887513.1">
    <property type="nucleotide sequence ID" value="NC_015673.1"/>
</dbReference>
<gene>
    <name evidence="2" type="ordered locus">CRES_0120</name>
</gene>
<dbReference type="Gene3D" id="3.30.1050.40">
    <property type="match status" value="1"/>
</dbReference>
<keyword evidence="3" id="KW-1185">Reference proteome</keyword>
<dbReference type="HOGENOM" id="CLU_123202_1_0_11"/>
<sequence>MKRTLTGPELSTAAREAVAEVLDWVRNPAAAPKPGRNQQAAAVRLSTALLADLAPGNSVEVRVPPFAAVQCVSGPEHRRGTPPNVVQCSPLEWLRLVVGEVAFSSSDADFSGTRAGDIARYLPLLRFPTTSSR</sequence>
<organism evidence="2 3">
    <name type="scientific">Corynebacterium resistens (strain DSM 45100 / JCM 12819 / GTC 2026 / SICGH 158)</name>
    <dbReference type="NCBI Taxonomy" id="662755"/>
    <lineage>
        <taxon>Bacteria</taxon>
        <taxon>Bacillati</taxon>
        <taxon>Actinomycetota</taxon>
        <taxon>Actinomycetes</taxon>
        <taxon>Mycobacteriales</taxon>
        <taxon>Corynebacteriaceae</taxon>
        <taxon>Corynebacterium</taxon>
    </lineage>
</organism>
<evidence type="ECO:0000313" key="3">
    <source>
        <dbReference type="Proteomes" id="UP000000492"/>
    </source>
</evidence>
<name>F8E134_CORRG</name>
<dbReference type="AlphaFoldDB" id="F8E134"/>
<dbReference type="Proteomes" id="UP000000492">
    <property type="component" value="Chromosome"/>
</dbReference>
<protein>
    <recommendedName>
        <fullName evidence="1">Bacterial SCP orthologue domain-containing protein</fullName>
    </recommendedName>
</protein>
<evidence type="ECO:0000313" key="2">
    <source>
        <dbReference type="EMBL" id="AEI08483.1"/>
    </source>
</evidence>
<dbReference type="InterPro" id="IPR041629">
    <property type="entry name" value="SCP_3"/>
</dbReference>
<feature type="domain" description="Bacterial SCP orthologue" evidence="1">
    <location>
        <begin position="36"/>
        <end position="124"/>
    </location>
</feature>
<dbReference type="Pfam" id="PF17844">
    <property type="entry name" value="SCP_3"/>
    <property type="match status" value="1"/>
</dbReference>
<dbReference type="eggNOG" id="COG3255">
    <property type="taxonomic scope" value="Bacteria"/>
</dbReference>